<geneLocation type="plasmid" evidence="7 8">
    <name>pTM1</name>
</geneLocation>
<keyword evidence="4" id="KW-0067">ATP-binding</keyword>
<dbReference type="PANTHER" id="PTHR43289:SF34">
    <property type="entry name" value="SERINE_THREONINE-PROTEIN KINASE YBDM-RELATED"/>
    <property type="match status" value="1"/>
</dbReference>
<dbReference type="InterPro" id="IPR020635">
    <property type="entry name" value="Tyr_kinase_cat_dom"/>
</dbReference>
<evidence type="ECO:0000256" key="4">
    <source>
        <dbReference type="ARBA" id="ARBA00022840"/>
    </source>
</evidence>
<dbReference type="Pfam" id="PF00069">
    <property type="entry name" value="Pkinase"/>
    <property type="match status" value="1"/>
</dbReference>
<dbReference type="PROSITE" id="PS00109">
    <property type="entry name" value="PROTEIN_KINASE_TYR"/>
    <property type="match status" value="1"/>
</dbReference>
<evidence type="ECO:0000256" key="2">
    <source>
        <dbReference type="ARBA" id="ARBA00022741"/>
    </source>
</evidence>
<dbReference type="Gene3D" id="1.10.510.10">
    <property type="entry name" value="Transferase(Phosphotransferase) domain 1"/>
    <property type="match status" value="1"/>
</dbReference>
<feature type="transmembrane region" description="Helical" evidence="5">
    <location>
        <begin position="316"/>
        <end position="339"/>
    </location>
</feature>
<evidence type="ECO:0000259" key="6">
    <source>
        <dbReference type="PROSITE" id="PS50011"/>
    </source>
</evidence>
<organism evidence="7 8">
    <name type="scientific">Tistrella mobilis (strain KA081020-065)</name>
    <dbReference type="NCBI Taxonomy" id="1110502"/>
    <lineage>
        <taxon>Bacteria</taxon>
        <taxon>Pseudomonadati</taxon>
        <taxon>Pseudomonadota</taxon>
        <taxon>Alphaproteobacteria</taxon>
        <taxon>Geminicoccales</taxon>
        <taxon>Geminicoccaceae</taxon>
        <taxon>Tistrella</taxon>
    </lineage>
</organism>
<keyword evidence="3 7" id="KW-0418">Kinase</keyword>
<dbReference type="SUPFAM" id="SSF81901">
    <property type="entry name" value="HCP-like"/>
    <property type="match status" value="1"/>
</dbReference>
<sequence length="475" mass="50346">MVDNDDRTILAGALPHAAPATPATPDDAVAAVPQMPDPVGRVLLNTWRVTGVIARGGMGEILRATHVDQGTEHAIKVILPELMGNEGVVTLFLREAEALRRIRHDAVVGYDGLFRDETGRLHLVMEFVDGPSLADRIRQKPLTPDEVRRLRDRLAAGLAVAHEAGICHRDLAPDNVLLAGGDLDRAKIIDFGIAKLARADHRTIFGDGFAGKLAWASPEQAGLFGGAVDERTDIYSLGLVLAAAAAGRPLDMGRTLHAAVEARRKVPDLSALPEELRGDVARLLAPDPLDRPHAMRALIGGDAAALPPEPARREGWSLRTLAAVGVAAVGLVLAIGFGFSHRMQASDGAVSVAMPRMDKTPMEAAPGWTVADLPRIAKLPAAEMYEAGRSFYDRGDLDTALVVWERAAAEGSAPAARAIGRFYDPRLAPGEPSPFKSPDVERARAFYAKAARLGDGEAQNLFDALDGTAGSGGQG</sequence>
<dbReference type="CDD" id="cd14014">
    <property type="entry name" value="STKc_PknB_like"/>
    <property type="match status" value="1"/>
</dbReference>
<dbReference type="RefSeq" id="WP_014747154.1">
    <property type="nucleotide sequence ID" value="NC_017957.2"/>
</dbReference>
<evidence type="ECO:0000313" key="8">
    <source>
        <dbReference type="Proteomes" id="UP000005258"/>
    </source>
</evidence>
<dbReference type="AlphaFoldDB" id="I3TRT9"/>
<dbReference type="HOGENOM" id="CLU_648717_0_0_5"/>
<keyword evidence="7" id="KW-0614">Plasmid</keyword>
<keyword evidence="2" id="KW-0547">Nucleotide-binding</keyword>
<evidence type="ECO:0000256" key="1">
    <source>
        <dbReference type="ARBA" id="ARBA00022679"/>
    </source>
</evidence>
<dbReference type="PANTHER" id="PTHR43289">
    <property type="entry name" value="MITOGEN-ACTIVATED PROTEIN KINASE KINASE KINASE 20-RELATED"/>
    <property type="match status" value="1"/>
</dbReference>
<dbReference type="EMBL" id="CP003237">
    <property type="protein sequence ID" value="AFK55477.1"/>
    <property type="molecule type" value="Genomic_DNA"/>
</dbReference>
<feature type="domain" description="Protein kinase" evidence="6">
    <location>
        <begin position="47"/>
        <end position="306"/>
    </location>
</feature>
<evidence type="ECO:0000256" key="3">
    <source>
        <dbReference type="ARBA" id="ARBA00022777"/>
    </source>
</evidence>
<dbReference type="PATRIC" id="fig|1110502.3.peg.3732"/>
<dbReference type="InterPro" id="IPR000719">
    <property type="entry name" value="Prot_kinase_dom"/>
</dbReference>
<dbReference type="GO" id="GO:0004674">
    <property type="term" value="F:protein serine/threonine kinase activity"/>
    <property type="evidence" value="ECO:0007669"/>
    <property type="project" value="TreeGrafter"/>
</dbReference>
<evidence type="ECO:0000313" key="7">
    <source>
        <dbReference type="EMBL" id="AFK55477.1"/>
    </source>
</evidence>
<keyword evidence="1" id="KW-0808">Transferase</keyword>
<keyword evidence="5" id="KW-0472">Membrane</keyword>
<accession>I3TRT9</accession>
<keyword evidence="8" id="KW-1185">Reference proteome</keyword>
<name>I3TRT9_TISMK</name>
<dbReference type="Gene3D" id="1.25.40.10">
    <property type="entry name" value="Tetratricopeptide repeat domain"/>
    <property type="match status" value="1"/>
</dbReference>
<dbReference type="PROSITE" id="PS50011">
    <property type="entry name" value="PROTEIN_KINASE_DOM"/>
    <property type="match status" value="1"/>
</dbReference>
<dbReference type="KEGG" id="tmo:TMO_a0074"/>
<dbReference type="InterPro" id="IPR011990">
    <property type="entry name" value="TPR-like_helical_dom_sf"/>
</dbReference>
<keyword evidence="5" id="KW-0812">Transmembrane</keyword>
<proteinExistence type="predicted"/>
<dbReference type="SUPFAM" id="SSF56112">
    <property type="entry name" value="Protein kinase-like (PK-like)"/>
    <property type="match status" value="1"/>
</dbReference>
<gene>
    <name evidence="7" type="ordered locus">TMO_a0074</name>
</gene>
<dbReference type="InterPro" id="IPR011009">
    <property type="entry name" value="Kinase-like_dom_sf"/>
</dbReference>
<dbReference type="Proteomes" id="UP000005258">
    <property type="component" value="Plasmid pTM1"/>
</dbReference>
<reference evidence="7 8" key="1">
    <citation type="journal article" date="2012" name="J. Am. Chem. Soc.">
        <title>Bacterial biosynthesis and maturation of the didemnin anti-cancer agents.</title>
        <authorList>
            <person name="Xu Y."/>
            <person name="Kersten R.D."/>
            <person name="Nam S.J."/>
            <person name="Lu L."/>
            <person name="Al-Suwailem A.M."/>
            <person name="Zheng H."/>
            <person name="Fenical W."/>
            <person name="Dorrestein P.C."/>
            <person name="Moore B.S."/>
            <person name="Qian P.Y."/>
        </authorList>
    </citation>
    <scope>NUCLEOTIDE SEQUENCE [LARGE SCALE GENOMIC DNA]</scope>
    <source>
        <strain evidence="7 8">KA081020-065</strain>
    </source>
</reference>
<keyword evidence="5" id="KW-1133">Transmembrane helix</keyword>
<dbReference type="SMART" id="SM00219">
    <property type="entry name" value="TyrKc"/>
    <property type="match status" value="1"/>
</dbReference>
<evidence type="ECO:0000256" key="5">
    <source>
        <dbReference type="SAM" id="Phobius"/>
    </source>
</evidence>
<dbReference type="GO" id="GO:0005524">
    <property type="term" value="F:ATP binding"/>
    <property type="evidence" value="ECO:0007669"/>
    <property type="project" value="UniProtKB-KW"/>
</dbReference>
<protein>
    <submittedName>
        <fullName evidence="7">Serine/threonine kinase</fullName>
    </submittedName>
</protein>
<dbReference type="GO" id="GO:0004713">
    <property type="term" value="F:protein tyrosine kinase activity"/>
    <property type="evidence" value="ECO:0007669"/>
    <property type="project" value="InterPro"/>
</dbReference>
<dbReference type="InterPro" id="IPR008266">
    <property type="entry name" value="Tyr_kinase_AS"/>
</dbReference>